<proteinExistence type="predicted"/>
<dbReference type="Proteomes" id="UP000427769">
    <property type="component" value="Chromosome"/>
</dbReference>
<gene>
    <name evidence="1" type="ORF">DSCW_32930</name>
</gene>
<dbReference type="KEGG" id="dwd:DSCW_32930"/>
<dbReference type="AlphaFoldDB" id="A0A5K7Z2F8"/>
<name>A0A5K7Z2F8_9BACT</name>
<dbReference type="EMBL" id="AP021875">
    <property type="protein sequence ID" value="BBO75876.1"/>
    <property type="molecule type" value="Genomic_DNA"/>
</dbReference>
<protein>
    <submittedName>
        <fullName evidence="1">Uncharacterized protein</fullName>
    </submittedName>
</protein>
<keyword evidence="2" id="KW-1185">Reference proteome</keyword>
<evidence type="ECO:0000313" key="2">
    <source>
        <dbReference type="Proteomes" id="UP000427769"/>
    </source>
</evidence>
<sequence length="79" mass="8893">MAYIRRRSDSLLFEEAHMSICLVVARISFVNTYPDRLIFTKNAVNFIGITQQEWVLAGMESSQAVTNHSTGRRSETGLG</sequence>
<accession>A0A5K7Z2F8</accession>
<reference evidence="1 2" key="1">
    <citation type="submission" date="2019-11" db="EMBL/GenBank/DDBJ databases">
        <title>Comparative genomics of hydrocarbon-degrading Desulfosarcina strains.</title>
        <authorList>
            <person name="Watanabe M."/>
            <person name="Kojima H."/>
            <person name="Fukui M."/>
        </authorList>
    </citation>
    <scope>NUCLEOTIDE SEQUENCE [LARGE SCALE GENOMIC DNA]</scope>
    <source>
        <strain evidence="1 2">PP31</strain>
    </source>
</reference>
<evidence type="ECO:0000313" key="1">
    <source>
        <dbReference type="EMBL" id="BBO75876.1"/>
    </source>
</evidence>
<organism evidence="1 2">
    <name type="scientific">Desulfosarcina widdelii</name>
    <dbReference type="NCBI Taxonomy" id="947919"/>
    <lineage>
        <taxon>Bacteria</taxon>
        <taxon>Pseudomonadati</taxon>
        <taxon>Thermodesulfobacteriota</taxon>
        <taxon>Desulfobacteria</taxon>
        <taxon>Desulfobacterales</taxon>
        <taxon>Desulfosarcinaceae</taxon>
        <taxon>Desulfosarcina</taxon>
    </lineage>
</organism>